<sequence length="422" mass="47639">MVNSPTPILIIGAGPAGTATALRLSYLGIPSVIVDKATFPRDKVCGDAISGKVPTLLNRLDPAIMDRFRKRFSPADVWGIRFYPPSRKLIELPFKVGYERIPDAAPGYVSKRIDFDSFLIEEVRRRADIDLHLDTEITATERTDDGYRVTARGGREWNCRLLIDASGAQSKFSRHEAGQEIDKDHYAAAVRGYYRGVTGFHPDNFIELHFLDAYSPGYFWIFPLPNGEANVGLGMRSDIVKKRGLNLRKEMDKIVASDQFRDRFRDAVQIDPIVGYGLPLGSKDRTLSGDHYLLTGDAGHLIDPLTGEGIGNATYSGFIAAELAEQCLKENRFDAAFLAAYDVRIERVLRTELRLSYRMQQIMQHKWITNFLTGIVAANPELVELLCRMYTDFELRKQLVRPAFWWKLFRTKTGTLPAVAKE</sequence>
<protein>
    <submittedName>
        <fullName evidence="2">Geranylgeranyl reductase family protein</fullName>
    </submittedName>
</protein>
<reference evidence="2 3" key="1">
    <citation type="submission" date="2020-08" db="EMBL/GenBank/DDBJ databases">
        <title>Genomic Encyclopedia of Type Strains, Phase IV (KMG-IV): sequencing the most valuable type-strain genomes for metagenomic binning, comparative biology and taxonomic classification.</title>
        <authorList>
            <person name="Goeker M."/>
        </authorList>
    </citation>
    <scope>NUCLEOTIDE SEQUENCE [LARGE SCALE GENOMIC DNA]</scope>
    <source>
        <strain evidence="2 3">DSM 105137</strain>
    </source>
</reference>
<dbReference type="AlphaFoldDB" id="A0A840EGW5"/>
<feature type="domain" description="FAD-binding" evidence="1">
    <location>
        <begin position="6"/>
        <end position="310"/>
    </location>
</feature>
<dbReference type="GO" id="GO:0016628">
    <property type="term" value="F:oxidoreductase activity, acting on the CH-CH group of donors, NAD or NADP as acceptor"/>
    <property type="evidence" value="ECO:0007669"/>
    <property type="project" value="InterPro"/>
</dbReference>
<evidence type="ECO:0000313" key="2">
    <source>
        <dbReference type="EMBL" id="MBB4081049.1"/>
    </source>
</evidence>
<dbReference type="NCBIfam" id="TIGR02032">
    <property type="entry name" value="GG-red-SF"/>
    <property type="match status" value="1"/>
</dbReference>
<name>A0A840EGW5_9BACT</name>
<proteinExistence type="predicted"/>
<dbReference type="InterPro" id="IPR050407">
    <property type="entry name" value="Geranylgeranyl_reductase"/>
</dbReference>
<dbReference type="InterPro" id="IPR036188">
    <property type="entry name" value="FAD/NAD-bd_sf"/>
</dbReference>
<keyword evidence="3" id="KW-1185">Reference proteome</keyword>
<dbReference type="PANTHER" id="PTHR42685">
    <property type="entry name" value="GERANYLGERANYL DIPHOSPHATE REDUCTASE"/>
    <property type="match status" value="1"/>
</dbReference>
<dbReference type="Pfam" id="PF01494">
    <property type="entry name" value="FAD_binding_3"/>
    <property type="match status" value="1"/>
</dbReference>
<dbReference type="InterPro" id="IPR011777">
    <property type="entry name" value="Geranylgeranyl_Rdtase_fam"/>
</dbReference>
<dbReference type="RefSeq" id="WP_183497277.1">
    <property type="nucleotide sequence ID" value="NZ_JACIFF010000012.1"/>
</dbReference>
<evidence type="ECO:0000259" key="1">
    <source>
        <dbReference type="Pfam" id="PF01494"/>
    </source>
</evidence>
<dbReference type="InterPro" id="IPR002938">
    <property type="entry name" value="FAD-bd"/>
</dbReference>
<dbReference type="PANTHER" id="PTHR42685:SF22">
    <property type="entry name" value="CONDITIONED MEDIUM FACTOR RECEPTOR 1"/>
    <property type="match status" value="1"/>
</dbReference>
<organism evidence="2 3">
    <name type="scientific">Neolewinella aquimaris</name>
    <dbReference type="NCBI Taxonomy" id="1835722"/>
    <lineage>
        <taxon>Bacteria</taxon>
        <taxon>Pseudomonadati</taxon>
        <taxon>Bacteroidota</taxon>
        <taxon>Saprospiria</taxon>
        <taxon>Saprospirales</taxon>
        <taxon>Lewinellaceae</taxon>
        <taxon>Neolewinella</taxon>
    </lineage>
</organism>
<dbReference type="PRINTS" id="PR00420">
    <property type="entry name" value="RNGMNOXGNASE"/>
</dbReference>
<dbReference type="SUPFAM" id="SSF51905">
    <property type="entry name" value="FAD/NAD(P)-binding domain"/>
    <property type="match status" value="1"/>
</dbReference>
<accession>A0A840EGW5</accession>
<dbReference type="GO" id="GO:0071949">
    <property type="term" value="F:FAD binding"/>
    <property type="evidence" value="ECO:0007669"/>
    <property type="project" value="InterPro"/>
</dbReference>
<dbReference type="Gene3D" id="3.50.50.60">
    <property type="entry name" value="FAD/NAD(P)-binding domain"/>
    <property type="match status" value="1"/>
</dbReference>
<dbReference type="EMBL" id="JACIFF010000012">
    <property type="protein sequence ID" value="MBB4081049.1"/>
    <property type="molecule type" value="Genomic_DNA"/>
</dbReference>
<comment type="caution">
    <text evidence="2">The sequence shown here is derived from an EMBL/GenBank/DDBJ whole genome shotgun (WGS) entry which is preliminary data.</text>
</comment>
<evidence type="ECO:0000313" key="3">
    <source>
        <dbReference type="Proteomes" id="UP000576209"/>
    </source>
</evidence>
<dbReference type="Proteomes" id="UP000576209">
    <property type="component" value="Unassembled WGS sequence"/>
</dbReference>
<gene>
    <name evidence="2" type="ORF">GGR28_003696</name>
</gene>